<reference evidence="2 3" key="1">
    <citation type="submission" date="2018-11" db="EMBL/GenBank/DDBJ databases">
        <authorList>
            <consortium name="Pathogen Informatics"/>
        </authorList>
    </citation>
    <scope>NUCLEOTIDE SEQUENCE [LARGE SCALE GENOMIC DNA]</scope>
    <source>
        <strain evidence="2 3">NST_G2</strain>
    </source>
</reference>
<evidence type="ECO:0000256" key="1">
    <source>
        <dbReference type="SAM" id="Phobius"/>
    </source>
</evidence>
<dbReference type="SUPFAM" id="SSF81452">
    <property type="entry name" value="Cytochrome c oxidase subunit III-like"/>
    <property type="match status" value="1"/>
</dbReference>
<dbReference type="InterPro" id="IPR035973">
    <property type="entry name" value="Cyt_c_oxidase_su3-like_sf"/>
</dbReference>
<feature type="transmembrane region" description="Helical" evidence="1">
    <location>
        <begin position="37"/>
        <end position="65"/>
    </location>
</feature>
<dbReference type="GO" id="GO:0022904">
    <property type="term" value="P:respiratory electron transport chain"/>
    <property type="evidence" value="ECO:0007669"/>
    <property type="project" value="InterPro"/>
</dbReference>
<keyword evidence="3" id="KW-1185">Reference proteome</keyword>
<sequence>MQLFEFNEVFINIVDSRFYASCFCTVGLHFIHVLMGVIGLLMVLCLGVLSAGVVSGIILSLLYVADSELRFRCVMDLTKDSFFT</sequence>
<keyword evidence="1" id="KW-0472">Membrane</keyword>
<dbReference type="GO" id="GO:0016020">
    <property type="term" value="C:membrane"/>
    <property type="evidence" value="ECO:0007669"/>
    <property type="project" value="InterPro"/>
</dbReference>
<dbReference type="InterPro" id="IPR013833">
    <property type="entry name" value="Cyt_c_oxidase_su3_a-hlx"/>
</dbReference>
<organism evidence="2 3">
    <name type="scientific">Schistocephalus solidus</name>
    <name type="common">Tapeworm</name>
    <dbReference type="NCBI Taxonomy" id="70667"/>
    <lineage>
        <taxon>Eukaryota</taxon>
        <taxon>Metazoa</taxon>
        <taxon>Spiralia</taxon>
        <taxon>Lophotrochozoa</taxon>
        <taxon>Platyhelminthes</taxon>
        <taxon>Cestoda</taxon>
        <taxon>Eucestoda</taxon>
        <taxon>Diphyllobothriidea</taxon>
        <taxon>Diphyllobothriidae</taxon>
        <taxon>Schistocephalus</taxon>
    </lineage>
</organism>
<protein>
    <recommendedName>
        <fullName evidence="4">Cytochrome c oxidase subunit 3</fullName>
    </recommendedName>
</protein>
<gene>
    <name evidence="2" type="ORF">SSLN_LOCUS1054</name>
</gene>
<proteinExistence type="predicted"/>
<accession>A0A3P7C4D7</accession>
<dbReference type="EMBL" id="UYSU01001399">
    <property type="protein sequence ID" value="VDL86823.1"/>
    <property type="molecule type" value="Genomic_DNA"/>
</dbReference>
<dbReference type="AlphaFoldDB" id="A0A3P7C4D7"/>
<dbReference type="Gene3D" id="1.20.120.80">
    <property type="entry name" value="Cytochrome c oxidase, subunit III, four-helix bundle"/>
    <property type="match status" value="1"/>
</dbReference>
<evidence type="ECO:0008006" key="4">
    <source>
        <dbReference type="Google" id="ProtNLM"/>
    </source>
</evidence>
<evidence type="ECO:0000313" key="3">
    <source>
        <dbReference type="Proteomes" id="UP000275846"/>
    </source>
</evidence>
<keyword evidence="1" id="KW-0812">Transmembrane</keyword>
<name>A0A3P7C4D7_SCHSO</name>
<evidence type="ECO:0000313" key="2">
    <source>
        <dbReference type="EMBL" id="VDL86823.1"/>
    </source>
</evidence>
<dbReference type="Proteomes" id="UP000275846">
    <property type="component" value="Unassembled WGS sequence"/>
</dbReference>
<dbReference type="GO" id="GO:0004129">
    <property type="term" value="F:cytochrome-c oxidase activity"/>
    <property type="evidence" value="ECO:0007669"/>
    <property type="project" value="InterPro"/>
</dbReference>
<keyword evidence="1" id="KW-1133">Transmembrane helix</keyword>